<dbReference type="PANTHER" id="PTHR33067:SF32">
    <property type="entry name" value="ASPARTIC PEPTIDASE DDI1-TYPE DOMAIN-CONTAINING PROTEIN"/>
    <property type="match status" value="1"/>
</dbReference>
<dbReference type="EMBL" id="EU362851">
    <property type="protein sequence ID" value="ABY53446.1"/>
    <property type="molecule type" value="Genomic_DNA"/>
</dbReference>
<dbReference type="PANTHER" id="PTHR33067">
    <property type="entry name" value="RNA-DIRECTED DNA POLYMERASE-RELATED"/>
    <property type="match status" value="1"/>
</dbReference>
<reference evidence="2" key="2">
    <citation type="journal article" date="2008" name="J. Virol. Methods">
        <title>Evidence for novel viruses by analysis of nucleic acids in virus-like particle fractions from Ambrosia psilostachya.</title>
        <authorList>
            <person name="Melcher U."/>
            <person name="Muthukumar V."/>
            <person name="Wiley G.B."/>
            <person name="Min B.E."/>
            <person name="Palmer M.W."/>
            <person name="Verchot-Lubicz J."/>
            <person name="Ali A."/>
            <person name="Nelson R.S."/>
            <person name="Roe B.A."/>
            <person name="Thapa V."/>
            <person name="Pierce M.L."/>
        </authorList>
    </citation>
    <scope>NUCLEOTIDE SEQUENCE</scope>
    <source>
        <strain evidence="2">05TGP00321.Bad4</strain>
    </source>
</reference>
<dbReference type="InterPro" id="IPR021109">
    <property type="entry name" value="Peptidase_aspartic_dom_sf"/>
</dbReference>
<sequence length="257" mass="29077">KYLKEMCTKKRHHKIPKQLNLPEQVSAVVLGNLPPKLQDPGTPFIPIQIGDFKTSKALLDLGASVSILPGSLYDKYDFGPLRSANTTVVLADLTRKLPRGIVQDVIVKVKEFYYPVDFLVLDYMSSERIQQPNVILGRPFLVTARVFINCETGLVDMKYGSRKIQLQVFPKFTDSLTDDECFIADIVDRCHPHDEDETTKLCIMCDRSEQELETEVRNLEIMAVHESRPPWSSHVEKLPDEISSGLQPSLNTPPKVV</sequence>
<name>B0FXQ1_9VIRU</name>
<feature type="compositionally biased region" description="Polar residues" evidence="1">
    <location>
        <begin position="244"/>
        <end position="257"/>
    </location>
</feature>
<feature type="non-terminal residue" evidence="2">
    <location>
        <position position="257"/>
    </location>
</feature>
<protein>
    <submittedName>
        <fullName evidence="2">ORF1-2</fullName>
    </submittedName>
</protein>
<feature type="non-terminal residue" evidence="2">
    <location>
        <position position="1"/>
    </location>
</feature>
<dbReference type="SUPFAM" id="SSF50630">
    <property type="entry name" value="Acid proteases"/>
    <property type="match status" value="1"/>
</dbReference>
<feature type="compositionally biased region" description="Basic and acidic residues" evidence="1">
    <location>
        <begin position="230"/>
        <end position="240"/>
    </location>
</feature>
<proteinExistence type="predicted"/>
<evidence type="ECO:0000313" key="2">
    <source>
        <dbReference type="EMBL" id="ABY53446.1"/>
    </source>
</evidence>
<dbReference type="CDD" id="cd00303">
    <property type="entry name" value="retropepsin_like"/>
    <property type="match status" value="1"/>
</dbReference>
<feature type="region of interest" description="Disordered" evidence="1">
    <location>
        <begin position="230"/>
        <end position="257"/>
    </location>
</feature>
<evidence type="ECO:0000256" key="1">
    <source>
        <dbReference type="SAM" id="MobiDB-lite"/>
    </source>
</evidence>
<organism evidence="2">
    <name type="scientific">Ambrosia asymptomatic virus 2 UKM-2007</name>
    <dbReference type="NCBI Taxonomy" id="490892"/>
    <lineage>
        <taxon>Viruses</taxon>
        <taxon>Riboviria</taxon>
        <taxon>Pararnavirae</taxon>
        <taxon>Artverviricota</taxon>
        <taxon>Revtraviricetes</taxon>
        <taxon>Ortervirales</taxon>
        <taxon>Caulimoviridae</taxon>
        <taxon>Badnavirus</taxon>
    </lineage>
</organism>
<reference evidence="2" key="1">
    <citation type="submission" date="2007-12" db="EMBL/GenBank/DDBJ databases">
        <authorList>
            <person name="Melcher U.K."/>
            <person name="Muthukumar V."/>
            <person name="Wiley G.B."/>
            <person name="Min B.E."/>
            <person name="Palmer M.W."/>
            <person name="Verchot-Lubicz J."/>
            <person name="Nelson R.S."/>
            <person name="Roe B.A."/>
            <person name="Thapa V."/>
            <person name="Pierce M.L."/>
        </authorList>
    </citation>
    <scope>NUCLEOTIDE SEQUENCE</scope>
    <source>
        <strain evidence="2">05TGP00321.Bad4</strain>
    </source>
</reference>
<accession>B0FXQ1</accession>
<dbReference type="Gene3D" id="2.40.70.10">
    <property type="entry name" value="Acid Proteases"/>
    <property type="match status" value="1"/>
</dbReference>